<dbReference type="EMBL" id="CM045761">
    <property type="protein sequence ID" value="KAI8014944.1"/>
    <property type="molecule type" value="Genomic_DNA"/>
</dbReference>
<sequence>MQQKSPKRLKHGGASTSYPSPPQQQPEPPRLTREQEASVMVAALKNVIAGGTAIDMTHEFRLFEFTTTTTANATTDQERPLFPVPDPDTCQFCKIKGCLGCNFFPPTQEDKKGTAPKKKKKNYRSQTAAVGEVGGGDPGPAAGSTGVAGDVRDGGGSGAGLREGRH</sequence>
<proteinExistence type="predicted"/>
<gene>
    <name evidence="1" type="ORF">LOK49_LG05G01800</name>
</gene>
<protein>
    <submittedName>
        <fullName evidence="1">Ethylene-responsive transcription factor ERF109</fullName>
    </submittedName>
</protein>
<evidence type="ECO:0000313" key="1">
    <source>
        <dbReference type="EMBL" id="KAI8014944.1"/>
    </source>
</evidence>
<accession>A0ACC0HPI7</accession>
<name>A0ACC0HPI7_9ERIC</name>
<evidence type="ECO:0000313" key="2">
    <source>
        <dbReference type="Proteomes" id="UP001060215"/>
    </source>
</evidence>
<dbReference type="Proteomes" id="UP001060215">
    <property type="component" value="Chromosome 4"/>
</dbReference>
<reference evidence="1 2" key="1">
    <citation type="journal article" date="2022" name="Plant J.">
        <title>Chromosome-level genome of Camellia lanceoleosa provides a valuable resource for understanding genome evolution and self-incompatibility.</title>
        <authorList>
            <person name="Gong W."/>
            <person name="Xiao S."/>
            <person name="Wang L."/>
            <person name="Liao Z."/>
            <person name="Chang Y."/>
            <person name="Mo W."/>
            <person name="Hu G."/>
            <person name="Li W."/>
            <person name="Zhao G."/>
            <person name="Zhu H."/>
            <person name="Hu X."/>
            <person name="Ji K."/>
            <person name="Xiang X."/>
            <person name="Song Q."/>
            <person name="Yuan D."/>
            <person name="Jin S."/>
            <person name="Zhang L."/>
        </authorList>
    </citation>
    <scope>NUCLEOTIDE SEQUENCE [LARGE SCALE GENOMIC DNA]</scope>
    <source>
        <strain evidence="1">SQ_2022a</strain>
    </source>
</reference>
<organism evidence="1 2">
    <name type="scientific">Camellia lanceoleosa</name>
    <dbReference type="NCBI Taxonomy" id="1840588"/>
    <lineage>
        <taxon>Eukaryota</taxon>
        <taxon>Viridiplantae</taxon>
        <taxon>Streptophyta</taxon>
        <taxon>Embryophyta</taxon>
        <taxon>Tracheophyta</taxon>
        <taxon>Spermatophyta</taxon>
        <taxon>Magnoliopsida</taxon>
        <taxon>eudicotyledons</taxon>
        <taxon>Gunneridae</taxon>
        <taxon>Pentapetalae</taxon>
        <taxon>asterids</taxon>
        <taxon>Ericales</taxon>
        <taxon>Theaceae</taxon>
        <taxon>Camellia</taxon>
    </lineage>
</organism>
<keyword evidence="2" id="KW-1185">Reference proteome</keyword>
<comment type="caution">
    <text evidence="1">The sequence shown here is derived from an EMBL/GenBank/DDBJ whole genome shotgun (WGS) entry which is preliminary data.</text>
</comment>